<evidence type="ECO:0000313" key="2">
    <source>
        <dbReference type="Proteomes" id="UP001205063"/>
    </source>
</evidence>
<gene>
    <name evidence="1" type="ORF">NE646_14840</name>
</gene>
<feature type="non-terminal residue" evidence="1">
    <location>
        <position position="1"/>
    </location>
</feature>
<protein>
    <submittedName>
        <fullName evidence="1">Uncharacterized protein</fullName>
    </submittedName>
</protein>
<dbReference type="Proteomes" id="UP001205063">
    <property type="component" value="Unassembled WGS sequence"/>
</dbReference>
<name>A0AAW5KLV0_9FIRM</name>
<evidence type="ECO:0000313" key="1">
    <source>
        <dbReference type="EMBL" id="MCQ4950899.1"/>
    </source>
</evidence>
<dbReference type="AlphaFoldDB" id="A0AAW5KLV0"/>
<proteinExistence type="predicted"/>
<comment type="caution">
    <text evidence="1">The sequence shown here is derived from an EMBL/GenBank/DDBJ whole genome shotgun (WGS) entry which is preliminary data.</text>
</comment>
<dbReference type="EMBL" id="JANGAB010000412">
    <property type="protein sequence ID" value="MCQ4950899.1"/>
    <property type="molecule type" value="Genomic_DNA"/>
</dbReference>
<sequence length="98" mass="11177">LYEGFLALRPLFSSDSSPLQRVCCLAEFVGHSVPVCRGAFLRLDSAQKPAEAAFWGESQERWERFYPLLLERYLPPLIDAFTRGQPPEDSAVEEMVRD</sequence>
<reference evidence="1" key="1">
    <citation type="submission" date="2022-06" db="EMBL/GenBank/DDBJ databases">
        <title>Isolation of gut microbiota from human fecal samples.</title>
        <authorList>
            <person name="Pamer E.G."/>
            <person name="Barat B."/>
            <person name="Waligurski E."/>
            <person name="Medina S."/>
            <person name="Paddock L."/>
            <person name="Mostad J."/>
        </authorList>
    </citation>
    <scope>NUCLEOTIDE SEQUENCE</scope>
    <source>
        <strain evidence="1">DFI.7.96</strain>
    </source>
</reference>
<accession>A0AAW5KLV0</accession>
<dbReference type="RefSeq" id="WP_256136990.1">
    <property type="nucleotide sequence ID" value="NZ_JANGAB010000412.1"/>
</dbReference>
<organism evidence="1 2">
    <name type="scientific">Bittarella massiliensis</name>
    <name type="common">ex Durand et al. 2017</name>
    <dbReference type="NCBI Taxonomy" id="1720313"/>
    <lineage>
        <taxon>Bacteria</taxon>
        <taxon>Bacillati</taxon>
        <taxon>Bacillota</taxon>
        <taxon>Clostridia</taxon>
        <taxon>Eubacteriales</taxon>
        <taxon>Oscillospiraceae</taxon>
        <taxon>Bittarella (ex Durand et al. 2017)</taxon>
    </lineage>
</organism>
<feature type="non-terminal residue" evidence="1">
    <location>
        <position position="98"/>
    </location>
</feature>